<protein>
    <recommendedName>
        <fullName evidence="4">AAA+ ATPase domain-containing protein</fullName>
    </recommendedName>
</protein>
<keyword evidence="1" id="KW-0547">Nucleotide-binding</keyword>
<dbReference type="HAMAP" id="MF_00796">
    <property type="entry name" value="NTPase_1"/>
    <property type="match status" value="1"/>
</dbReference>
<proteinExistence type="inferred from homology"/>
<organism evidence="5 6">
    <name type="scientific">Littorina saxatilis</name>
    <dbReference type="NCBI Taxonomy" id="31220"/>
    <lineage>
        <taxon>Eukaryota</taxon>
        <taxon>Metazoa</taxon>
        <taxon>Spiralia</taxon>
        <taxon>Lophotrochozoa</taxon>
        <taxon>Mollusca</taxon>
        <taxon>Gastropoda</taxon>
        <taxon>Caenogastropoda</taxon>
        <taxon>Littorinimorpha</taxon>
        <taxon>Littorinoidea</taxon>
        <taxon>Littorinidae</taxon>
        <taxon>Littorina</taxon>
    </lineage>
</organism>
<evidence type="ECO:0000256" key="3">
    <source>
        <dbReference type="ARBA" id="ARBA00022840"/>
    </source>
</evidence>
<dbReference type="InterPro" id="IPR004948">
    <property type="entry name" value="Nuc-triphosphatase_THEP1"/>
</dbReference>
<dbReference type="Proteomes" id="UP001374579">
    <property type="component" value="Unassembled WGS sequence"/>
</dbReference>
<dbReference type="Pfam" id="PF03266">
    <property type="entry name" value="NTPase_1"/>
    <property type="match status" value="1"/>
</dbReference>
<dbReference type="Gene3D" id="3.40.50.300">
    <property type="entry name" value="P-loop containing nucleotide triphosphate hydrolases"/>
    <property type="match status" value="1"/>
</dbReference>
<dbReference type="GO" id="GO:0017111">
    <property type="term" value="F:ribonucleoside triphosphate phosphatase activity"/>
    <property type="evidence" value="ECO:0007669"/>
    <property type="project" value="InterPro"/>
</dbReference>
<accession>A0AAN9BDH8</accession>
<dbReference type="AlphaFoldDB" id="A0AAN9BDH8"/>
<comment type="caution">
    <text evidence="5">The sequence shown here is derived from an EMBL/GenBank/DDBJ whole genome shotgun (WGS) entry which is preliminary data.</text>
</comment>
<evidence type="ECO:0000256" key="2">
    <source>
        <dbReference type="ARBA" id="ARBA00022801"/>
    </source>
</evidence>
<sequence length="202" mass="21932">MATSVPARLILLTGPPGVGKTTLVQKACTALKETNTPVQGFYTEEVRSGGRRIGFDVVTLCGNRGPLARIDSSDGSGQQQREHKVGQYSVKLNAFEQTALPVLRIPASSSTAPPVIVVDEVGKMEMFSTTFVQMVRTLVSRGNTTVLATIPIPKGRPIPLVEELRSHKDAHVFEISKSNRDSLLQDIVSAVQLSRKTYSCQR</sequence>
<dbReference type="SMART" id="SM00382">
    <property type="entry name" value="AAA"/>
    <property type="match status" value="1"/>
</dbReference>
<evidence type="ECO:0000313" key="5">
    <source>
        <dbReference type="EMBL" id="KAK7103199.1"/>
    </source>
</evidence>
<dbReference type="InterPro" id="IPR027417">
    <property type="entry name" value="P-loop_NTPase"/>
</dbReference>
<feature type="domain" description="AAA+ ATPase" evidence="4">
    <location>
        <begin position="6"/>
        <end position="176"/>
    </location>
</feature>
<evidence type="ECO:0000256" key="1">
    <source>
        <dbReference type="ARBA" id="ARBA00022741"/>
    </source>
</evidence>
<dbReference type="PANTHER" id="PTHR43146:SF1">
    <property type="entry name" value="CANCER-RELATED NUCLEOSIDE-TRIPHOSPHATASE"/>
    <property type="match status" value="1"/>
</dbReference>
<dbReference type="GO" id="GO:0005524">
    <property type="term" value="F:ATP binding"/>
    <property type="evidence" value="ECO:0007669"/>
    <property type="project" value="UniProtKB-KW"/>
</dbReference>
<evidence type="ECO:0000313" key="6">
    <source>
        <dbReference type="Proteomes" id="UP001374579"/>
    </source>
</evidence>
<dbReference type="InterPro" id="IPR003593">
    <property type="entry name" value="AAA+_ATPase"/>
</dbReference>
<dbReference type="SUPFAM" id="SSF52540">
    <property type="entry name" value="P-loop containing nucleoside triphosphate hydrolases"/>
    <property type="match status" value="1"/>
</dbReference>
<keyword evidence="6" id="KW-1185">Reference proteome</keyword>
<name>A0AAN9BDH8_9CAEN</name>
<dbReference type="NCBIfam" id="NF010248">
    <property type="entry name" value="PRK13695.1"/>
    <property type="match status" value="1"/>
</dbReference>
<keyword evidence="3" id="KW-0067">ATP-binding</keyword>
<keyword evidence="2" id="KW-0378">Hydrolase</keyword>
<dbReference type="CDD" id="cd19482">
    <property type="entry name" value="RecA-like_Thep1"/>
    <property type="match status" value="1"/>
</dbReference>
<gene>
    <name evidence="5" type="ORF">V1264_018152</name>
</gene>
<dbReference type="EMBL" id="JBAMIC010000008">
    <property type="protein sequence ID" value="KAK7103199.1"/>
    <property type="molecule type" value="Genomic_DNA"/>
</dbReference>
<reference evidence="5 6" key="1">
    <citation type="submission" date="2024-02" db="EMBL/GenBank/DDBJ databases">
        <title>Chromosome-scale genome assembly of the rough periwinkle Littorina saxatilis.</title>
        <authorList>
            <person name="De Jode A."/>
            <person name="Faria R."/>
            <person name="Formenti G."/>
            <person name="Sims Y."/>
            <person name="Smith T.P."/>
            <person name="Tracey A."/>
            <person name="Wood J.M.D."/>
            <person name="Zagrodzka Z.B."/>
            <person name="Johannesson K."/>
            <person name="Butlin R.K."/>
            <person name="Leder E.H."/>
        </authorList>
    </citation>
    <scope>NUCLEOTIDE SEQUENCE [LARGE SCALE GENOMIC DNA]</scope>
    <source>
        <strain evidence="5">Snail1</strain>
        <tissue evidence="5">Muscle</tissue>
    </source>
</reference>
<evidence type="ECO:0000259" key="4">
    <source>
        <dbReference type="SMART" id="SM00382"/>
    </source>
</evidence>
<dbReference type="PANTHER" id="PTHR43146">
    <property type="entry name" value="CANCER-RELATED NUCLEOSIDE-TRIPHOSPHATASE"/>
    <property type="match status" value="1"/>
</dbReference>